<comment type="caution">
    <text evidence="1">The sequence shown here is derived from an EMBL/GenBank/DDBJ whole genome shotgun (WGS) entry which is preliminary data.</text>
</comment>
<keyword evidence="2" id="KW-1185">Reference proteome</keyword>
<reference evidence="1" key="1">
    <citation type="journal article" date="2021" name="Nat. Commun.">
        <title>Genetic determinants of endophytism in the Arabidopsis root mycobiome.</title>
        <authorList>
            <person name="Mesny F."/>
            <person name="Miyauchi S."/>
            <person name="Thiergart T."/>
            <person name="Pickel B."/>
            <person name="Atanasova L."/>
            <person name="Karlsson M."/>
            <person name="Huettel B."/>
            <person name="Barry K.W."/>
            <person name="Haridas S."/>
            <person name="Chen C."/>
            <person name="Bauer D."/>
            <person name="Andreopoulos W."/>
            <person name="Pangilinan J."/>
            <person name="LaButti K."/>
            <person name="Riley R."/>
            <person name="Lipzen A."/>
            <person name="Clum A."/>
            <person name="Drula E."/>
            <person name="Henrissat B."/>
            <person name="Kohler A."/>
            <person name="Grigoriev I.V."/>
            <person name="Martin F.M."/>
            <person name="Hacquard S."/>
        </authorList>
    </citation>
    <scope>NUCLEOTIDE SEQUENCE</scope>
    <source>
        <strain evidence="1">MPI-SDFR-AT-0073</strain>
    </source>
</reference>
<protein>
    <submittedName>
        <fullName evidence="1">Uncharacterized protein</fullName>
    </submittedName>
</protein>
<accession>A0A9P8RF48</accession>
<dbReference type="AlphaFoldDB" id="A0A9P8RF48"/>
<organism evidence="1 2">
    <name type="scientific">Truncatella angustata</name>
    <dbReference type="NCBI Taxonomy" id="152316"/>
    <lineage>
        <taxon>Eukaryota</taxon>
        <taxon>Fungi</taxon>
        <taxon>Dikarya</taxon>
        <taxon>Ascomycota</taxon>
        <taxon>Pezizomycotina</taxon>
        <taxon>Sordariomycetes</taxon>
        <taxon>Xylariomycetidae</taxon>
        <taxon>Amphisphaeriales</taxon>
        <taxon>Sporocadaceae</taxon>
        <taxon>Truncatella</taxon>
    </lineage>
</organism>
<dbReference type="InterPro" id="IPR036770">
    <property type="entry name" value="Ankyrin_rpt-contain_sf"/>
</dbReference>
<dbReference type="SUPFAM" id="SSF48403">
    <property type="entry name" value="Ankyrin repeat"/>
    <property type="match status" value="1"/>
</dbReference>
<evidence type="ECO:0000313" key="2">
    <source>
        <dbReference type="Proteomes" id="UP000758603"/>
    </source>
</evidence>
<proteinExistence type="predicted"/>
<dbReference type="EMBL" id="JAGPXC010000013">
    <property type="protein sequence ID" value="KAH6643311.1"/>
    <property type="molecule type" value="Genomic_DNA"/>
</dbReference>
<name>A0A9P8RF48_9PEZI</name>
<dbReference type="RefSeq" id="XP_045951241.1">
    <property type="nucleotide sequence ID" value="XM_046108508.1"/>
</dbReference>
<dbReference type="Proteomes" id="UP000758603">
    <property type="component" value="Unassembled WGS sequence"/>
</dbReference>
<evidence type="ECO:0000313" key="1">
    <source>
        <dbReference type="EMBL" id="KAH6643311.1"/>
    </source>
</evidence>
<gene>
    <name evidence="1" type="ORF">BKA67DRAFT_665131</name>
</gene>
<dbReference type="Gene3D" id="1.25.40.20">
    <property type="entry name" value="Ankyrin repeat-containing domain"/>
    <property type="match status" value="1"/>
</dbReference>
<dbReference type="GeneID" id="70137399"/>
<sequence>MNRAKLLLKYGADINQHYNHDSMLRHIILDFFGRPAFGKKLDSQNVCSAVQFLLSNGALVTNTSGASSKTYQPHITVDVMQNPALLNSSHCRKMLRIIFEKGAEVNPQKYGGPSLLVLATGPRGGRHLRCGGSSQSRLVTCLMDHGVDVNAKYSRGVPVLRRVLELPEIPMQLLKSVLFHPRALEIDLKFCKRGCLPLLQTLMGRKALWWCGFRGATHREHPPPERGSAKVNLAAVVGRLLRLGVQLVEGNRLHEACREGNIQRIEELLG</sequence>